<gene>
    <name evidence="3" type="ORF">FKW44_011916</name>
</gene>
<dbReference type="Pfam" id="PF02198">
    <property type="entry name" value="SAM_PNT"/>
    <property type="match status" value="1"/>
</dbReference>
<organism evidence="3 4">
    <name type="scientific">Caligus rogercresseyi</name>
    <name type="common">Sea louse</name>
    <dbReference type="NCBI Taxonomy" id="217165"/>
    <lineage>
        <taxon>Eukaryota</taxon>
        <taxon>Metazoa</taxon>
        <taxon>Ecdysozoa</taxon>
        <taxon>Arthropoda</taxon>
        <taxon>Crustacea</taxon>
        <taxon>Multicrustacea</taxon>
        <taxon>Hexanauplia</taxon>
        <taxon>Copepoda</taxon>
        <taxon>Siphonostomatoida</taxon>
        <taxon>Caligidae</taxon>
        <taxon>Caligus</taxon>
    </lineage>
</organism>
<sequence>PRYWNREDVQNWIQHMSSAHGLPSIEADRFLMNGKALCLMTMDMFVREYHWEGKCSTRTSNSDSAAPCIPHKLNTPPLDP</sequence>
<evidence type="ECO:0000313" key="4">
    <source>
        <dbReference type="Proteomes" id="UP000595437"/>
    </source>
</evidence>
<evidence type="ECO:0000256" key="1">
    <source>
        <dbReference type="SAM" id="MobiDB-lite"/>
    </source>
</evidence>
<dbReference type="InterPro" id="IPR003118">
    <property type="entry name" value="Pointed_dom"/>
</dbReference>
<dbReference type="GO" id="GO:0043565">
    <property type="term" value="F:sequence-specific DNA binding"/>
    <property type="evidence" value="ECO:0007669"/>
    <property type="project" value="InterPro"/>
</dbReference>
<dbReference type="PROSITE" id="PS51433">
    <property type="entry name" value="PNT"/>
    <property type="match status" value="1"/>
</dbReference>
<dbReference type="AlphaFoldDB" id="A0A7T8HJW3"/>
<reference evidence="4" key="1">
    <citation type="submission" date="2021-01" db="EMBL/GenBank/DDBJ databases">
        <title>Caligus Genome Assembly.</title>
        <authorList>
            <person name="Gallardo-Escarate C."/>
        </authorList>
    </citation>
    <scope>NUCLEOTIDE SEQUENCE [LARGE SCALE GENOMIC DNA]</scope>
</reference>
<accession>A0A7T8HJW3</accession>
<dbReference type="InterPro" id="IPR013761">
    <property type="entry name" value="SAM/pointed_sf"/>
</dbReference>
<feature type="non-terminal residue" evidence="3">
    <location>
        <position position="1"/>
    </location>
</feature>
<evidence type="ECO:0000313" key="3">
    <source>
        <dbReference type="EMBL" id="QQP50790.1"/>
    </source>
</evidence>
<evidence type="ECO:0000259" key="2">
    <source>
        <dbReference type="PROSITE" id="PS51433"/>
    </source>
</evidence>
<keyword evidence="4" id="KW-1185">Reference proteome</keyword>
<feature type="region of interest" description="Disordered" evidence="1">
    <location>
        <begin position="57"/>
        <end position="80"/>
    </location>
</feature>
<protein>
    <submittedName>
        <fullName evidence="3">Modulator of activity of ets</fullName>
    </submittedName>
</protein>
<dbReference type="Gene3D" id="1.10.150.50">
    <property type="entry name" value="Transcription Factor, Ets-1"/>
    <property type="match status" value="1"/>
</dbReference>
<dbReference type="EMBL" id="CP045896">
    <property type="protein sequence ID" value="QQP50790.1"/>
    <property type="molecule type" value="Genomic_DNA"/>
</dbReference>
<proteinExistence type="predicted"/>
<dbReference type="OrthoDB" id="10042983at2759"/>
<dbReference type="SUPFAM" id="SSF47769">
    <property type="entry name" value="SAM/Pointed domain"/>
    <property type="match status" value="1"/>
</dbReference>
<feature type="domain" description="PNT" evidence="2">
    <location>
        <begin position="1"/>
        <end position="80"/>
    </location>
</feature>
<dbReference type="Proteomes" id="UP000595437">
    <property type="component" value="Chromosome 7"/>
</dbReference>
<name>A0A7T8HJW3_CALRO</name>